<keyword evidence="7" id="KW-1185">Reference proteome</keyword>
<evidence type="ECO:0000256" key="3">
    <source>
        <dbReference type="ARBA" id="ARBA00011233"/>
    </source>
</evidence>
<evidence type="ECO:0000256" key="4">
    <source>
        <dbReference type="ARBA" id="ARBA00023239"/>
    </source>
</evidence>
<proteinExistence type="inferred from homology"/>
<dbReference type="InterPro" id="IPR013785">
    <property type="entry name" value="Aldolase_TIM"/>
</dbReference>
<dbReference type="Gene3D" id="3.20.20.70">
    <property type="entry name" value="Aldolase class I"/>
    <property type="match status" value="1"/>
</dbReference>
<evidence type="ECO:0000256" key="1">
    <source>
        <dbReference type="ARBA" id="ARBA00004761"/>
    </source>
</evidence>
<evidence type="ECO:0000313" key="6">
    <source>
        <dbReference type="EMBL" id="MFC3811379.1"/>
    </source>
</evidence>
<dbReference type="RefSeq" id="WP_379838220.1">
    <property type="nucleotide sequence ID" value="NZ_JBHRYQ010000001.1"/>
</dbReference>
<dbReference type="Proteomes" id="UP001595616">
    <property type="component" value="Unassembled WGS sequence"/>
</dbReference>
<comment type="caution">
    <text evidence="6">The sequence shown here is derived from an EMBL/GenBank/DDBJ whole genome shotgun (WGS) entry which is preliminary data.</text>
</comment>
<protein>
    <submittedName>
        <fullName evidence="6">Bifunctional 4-hydroxy-2-oxoglutarate aldolase/2-dehydro-3-deoxy-phosphogluconate aldolase</fullName>
    </submittedName>
</protein>
<comment type="similarity">
    <text evidence="2">Belongs to the KHG/KDPG aldolase family.</text>
</comment>
<evidence type="ECO:0000256" key="5">
    <source>
        <dbReference type="ARBA" id="ARBA00023277"/>
    </source>
</evidence>
<dbReference type="Pfam" id="PF01081">
    <property type="entry name" value="Aldolase"/>
    <property type="match status" value="1"/>
</dbReference>
<sequence>MDKEKYSNYMSPNTSFSFEKYAQMPVVGIIRGYDLETVKWIADSYQACGFFTLEITMNTAGATEIISALVKDYPEMNIGAGTVCNLKDYQNARDAGAQFIVTPIIDEAVIKAAVADKLPIFPGAYTPSEIYKAWSFGAMAVKIFPATQLGVSFIKDIKGPLKQIKVLPTGGVALENIRSFFEVGVYGVGMGSSLFPKNLIGLKDTAGLKEHFLAIKAELKG</sequence>
<dbReference type="CDD" id="cd00452">
    <property type="entry name" value="KDPG_aldolase"/>
    <property type="match status" value="1"/>
</dbReference>
<dbReference type="EMBL" id="JBHRYQ010000001">
    <property type="protein sequence ID" value="MFC3811379.1"/>
    <property type="molecule type" value="Genomic_DNA"/>
</dbReference>
<reference evidence="7" key="1">
    <citation type="journal article" date="2019" name="Int. J. Syst. Evol. Microbiol.">
        <title>The Global Catalogue of Microorganisms (GCM) 10K type strain sequencing project: providing services to taxonomists for standard genome sequencing and annotation.</title>
        <authorList>
            <consortium name="The Broad Institute Genomics Platform"/>
            <consortium name="The Broad Institute Genome Sequencing Center for Infectious Disease"/>
            <person name="Wu L."/>
            <person name="Ma J."/>
        </authorList>
    </citation>
    <scope>NUCLEOTIDE SEQUENCE [LARGE SCALE GENOMIC DNA]</scope>
    <source>
        <strain evidence="7">CECT 7956</strain>
    </source>
</reference>
<dbReference type="NCBIfam" id="TIGR01182">
    <property type="entry name" value="eda"/>
    <property type="match status" value="1"/>
</dbReference>
<name>A0ABV7YW02_9BACT</name>
<dbReference type="InterPro" id="IPR000887">
    <property type="entry name" value="Aldlse_KDPG_KHG"/>
</dbReference>
<comment type="subunit">
    <text evidence="3">Homotrimer.</text>
</comment>
<gene>
    <name evidence="6" type="ORF">ACFOOI_12005</name>
</gene>
<dbReference type="PANTHER" id="PTHR30246:SF1">
    <property type="entry name" value="2-DEHYDRO-3-DEOXY-6-PHOSPHOGALACTONATE ALDOLASE-RELATED"/>
    <property type="match status" value="1"/>
</dbReference>
<keyword evidence="5" id="KW-0119">Carbohydrate metabolism</keyword>
<dbReference type="SUPFAM" id="SSF51569">
    <property type="entry name" value="Aldolase"/>
    <property type="match status" value="1"/>
</dbReference>
<evidence type="ECO:0000256" key="2">
    <source>
        <dbReference type="ARBA" id="ARBA00006906"/>
    </source>
</evidence>
<evidence type="ECO:0000313" key="7">
    <source>
        <dbReference type="Proteomes" id="UP001595616"/>
    </source>
</evidence>
<accession>A0ABV7YW02</accession>
<dbReference type="PANTHER" id="PTHR30246">
    <property type="entry name" value="2-KETO-3-DEOXY-6-PHOSPHOGLUCONATE ALDOLASE"/>
    <property type="match status" value="1"/>
</dbReference>
<keyword evidence="4" id="KW-0456">Lyase</keyword>
<organism evidence="6 7">
    <name type="scientific">Lacihabitans lacunae</name>
    <dbReference type="NCBI Taxonomy" id="1028214"/>
    <lineage>
        <taxon>Bacteria</taxon>
        <taxon>Pseudomonadati</taxon>
        <taxon>Bacteroidota</taxon>
        <taxon>Cytophagia</taxon>
        <taxon>Cytophagales</taxon>
        <taxon>Leadbetterellaceae</taxon>
        <taxon>Lacihabitans</taxon>
    </lineage>
</organism>
<comment type="pathway">
    <text evidence="1">Carbohydrate acid metabolism.</text>
</comment>